<accession>A0A172TWL5</accession>
<reference evidence="2 3" key="2">
    <citation type="journal article" date="2016" name="Int. J. Syst. Evol. Microbiol.">
        <title>Flavisolibacter tropicus sp. nov., isolated from tropical soil.</title>
        <authorList>
            <person name="Lee J.J."/>
            <person name="Kang M.S."/>
            <person name="Kim G.S."/>
            <person name="Lee C.S."/>
            <person name="Lim S."/>
            <person name="Lee J."/>
            <person name="Roh S.H."/>
            <person name="Kang H."/>
            <person name="Ha J.M."/>
            <person name="Bae S."/>
            <person name="Jung H.Y."/>
            <person name="Kim M.K."/>
        </authorList>
    </citation>
    <scope>NUCLEOTIDE SEQUENCE [LARGE SCALE GENOMIC DNA]</scope>
    <source>
        <strain evidence="2 3">LCS9</strain>
    </source>
</reference>
<keyword evidence="3" id="KW-1185">Reference proteome</keyword>
<evidence type="ECO:0008006" key="4">
    <source>
        <dbReference type="Google" id="ProtNLM"/>
    </source>
</evidence>
<dbReference type="PROSITE" id="PS51257">
    <property type="entry name" value="PROKAR_LIPOPROTEIN"/>
    <property type="match status" value="1"/>
</dbReference>
<reference evidence="3" key="1">
    <citation type="submission" date="2015-01" db="EMBL/GenBank/DDBJ databases">
        <title>Flavisolibacter sp./LCS9/ whole genome sequencing.</title>
        <authorList>
            <person name="Kim M.K."/>
            <person name="Srinivasan S."/>
            <person name="Lee J.-J."/>
        </authorList>
    </citation>
    <scope>NUCLEOTIDE SEQUENCE [LARGE SCALE GENOMIC DNA]</scope>
    <source>
        <strain evidence="3">LCS9</strain>
    </source>
</reference>
<organism evidence="2 3">
    <name type="scientific">Flavisolibacter tropicus</name>
    <dbReference type="NCBI Taxonomy" id="1492898"/>
    <lineage>
        <taxon>Bacteria</taxon>
        <taxon>Pseudomonadati</taxon>
        <taxon>Bacteroidota</taxon>
        <taxon>Chitinophagia</taxon>
        <taxon>Chitinophagales</taxon>
        <taxon>Chitinophagaceae</taxon>
        <taxon>Flavisolibacter</taxon>
    </lineage>
</organism>
<dbReference type="InterPro" id="IPR046219">
    <property type="entry name" value="DUF6252"/>
</dbReference>
<dbReference type="AlphaFoldDB" id="A0A172TWL5"/>
<sequence>MAMVFKQTAIYALLLLNCFLIACGKDDNKPSDKSSNKVSATIQLPNTAPFTFTVSGEAVKINPTYPGASEYHINAQDSANRTLFMHIPIVTAPGTYPITASSVVVGNGEGSLSYNNDLNGTGLSNSFTTIYPSATAKGSVTITVINTKRIEGTFTARAKNSLGEEAVITNGSFIGNL</sequence>
<feature type="signal peptide" evidence="1">
    <location>
        <begin position="1"/>
        <end position="24"/>
    </location>
</feature>
<evidence type="ECO:0000313" key="3">
    <source>
        <dbReference type="Proteomes" id="UP000077177"/>
    </source>
</evidence>
<dbReference type="KEGG" id="fla:SY85_13490"/>
<name>A0A172TWL5_9BACT</name>
<dbReference type="Proteomes" id="UP000077177">
    <property type="component" value="Chromosome"/>
</dbReference>
<proteinExistence type="predicted"/>
<evidence type="ECO:0000313" key="2">
    <source>
        <dbReference type="EMBL" id="ANE51372.1"/>
    </source>
</evidence>
<dbReference type="Pfam" id="PF19765">
    <property type="entry name" value="DUF6252"/>
    <property type="match status" value="1"/>
</dbReference>
<dbReference type="EMBL" id="CP011390">
    <property type="protein sequence ID" value="ANE51372.1"/>
    <property type="molecule type" value="Genomic_DNA"/>
</dbReference>
<protein>
    <recommendedName>
        <fullName evidence="4">DUF1735 domain-containing protein</fullName>
    </recommendedName>
</protein>
<evidence type="ECO:0000256" key="1">
    <source>
        <dbReference type="SAM" id="SignalP"/>
    </source>
</evidence>
<keyword evidence="1" id="KW-0732">Signal</keyword>
<gene>
    <name evidence="2" type="ORF">SY85_13490</name>
</gene>
<feature type="chain" id="PRO_5008001283" description="DUF1735 domain-containing protein" evidence="1">
    <location>
        <begin position="25"/>
        <end position="177"/>
    </location>
</feature>